<evidence type="ECO:0000313" key="4">
    <source>
        <dbReference type="Proteomes" id="UP000661077"/>
    </source>
</evidence>
<name>A0ABS1X0U9_9GAMM</name>
<reference evidence="3 4" key="1">
    <citation type="journal article" date="2021" name="Int. J. Syst. Evol. Microbiol.">
        <title>Steroidobacter gossypii sp. nov., isolated from soil of cotton cropping field.</title>
        <authorList>
            <person name="Huang R."/>
            <person name="Yang S."/>
            <person name="Zhen C."/>
            <person name="Liu W."/>
        </authorList>
    </citation>
    <scope>NUCLEOTIDE SEQUENCE [LARGE SCALE GENOMIC DNA]</scope>
    <source>
        <strain evidence="3 4">S1-65</strain>
    </source>
</reference>
<feature type="signal peptide" evidence="2">
    <location>
        <begin position="1"/>
        <end position="38"/>
    </location>
</feature>
<accession>A0ABS1X0U9</accession>
<proteinExistence type="predicted"/>
<dbReference type="EMBL" id="JAEVLS010000004">
    <property type="protein sequence ID" value="MBM0106834.1"/>
    <property type="molecule type" value="Genomic_DNA"/>
</dbReference>
<feature type="chain" id="PRO_5047525779" description="Secreted protein" evidence="2">
    <location>
        <begin position="39"/>
        <end position="98"/>
    </location>
</feature>
<feature type="compositionally biased region" description="Polar residues" evidence="1">
    <location>
        <begin position="38"/>
        <end position="48"/>
    </location>
</feature>
<evidence type="ECO:0000313" key="3">
    <source>
        <dbReference type="EMBL" id="MBM0106834.1"/>
    </source>
</evidence>
<evidence type="ECO:0008006" key="5">
    <source>
        <dbReference type="Google" id="ProtNLM"/>
    </source>
</evidence>
<dbReference type="Proteomes" id="UP000661077">
    <property type="component" value="Unassembled WGS sequence"/>
</dbReference>
<evidence type="ECO:0000256" key="1">
    <source>
        <dbReference type="SAM" id="MobiDB-lite"/>
    </source>
</evidence>
<comment type="caution">
    <text evidence="3">The sequence shown here is derived from an EMBL/GenBank/DDBJ whole genome shotgun (WGS) entry which is preliminary data.</text>
</comment>
<organism evidence="3 4">
    <name type="scientific">Steroidobacter gossypii</name>
    <dbReference type="NCBI Taxonomy" id="2805490"/>
    <lineage>
        <taxon>Bacteria</taxon>
        <taxon>Pseudomonadati</taxon>
        <taxon>Pseudomonadota</taxon>
        <taxon>Gammaproteobacteria</taxon>
        <taxon>Steroidobacterales</taxon>
        <taxon>Steroidobacteraceae</taxon>
        <taxon>Steroidobacter</taxon>
    </lineage>
</organism>
<sequence length="98" mass="10535">MNTKHRAQGHRASFRTALSTSLAVLGLCGGLMTSAAQATDRSANPSCRQETKRVAVWPKGPRPARQARFEEREVTVCDGEAMSKGSRETESPSSKSGD</sequence>
<keyword evidence="2" id="KW-0732">Signal</keyword>
<dbReference type="RefSeq" id="WP_203168949.1">
    <property type="nucleotide sequence ID" value="NZ_JAEVLS010000004.1"/>
</dbReference>
<keyword evidence="4" id="KW-1185">Reference proteome</keyword>
<evidence type="ECO:0000256" key="2">
    <source>
        <dbReference type="SAM" id="SignalP"/>
    </source>
</evidence>
<gene>
    <name evidence="3" type="ORF">JM946_19035</name>
</gene>
<protein>
    <recommendedName>
        <fullName evidence="5">Secreted protein</fullName>
    </recommendedName>
</protein>
<feature type="region of interest" description="Disordered" evidence="1">
    <location>
        <begin position="38"/>
        <end position="98"/>
    </location>
</feature>